<evidence type="ECO:0000313" key="1">
    <source>
        <dbReference type="EMBL" id="MBO8427541.1"/>
    </source>
</evidence>
<evidence type="ECO:0000313" key="2">
    <source>
        <dbReference type="Proteomes" id="UP000823613"/>
    </source>
</evidence>
<comment type="caution">
    <text evidence="1">The sequence shown here is derived from an EMBL/GenBank/DDBJ whole genome shotgun (WGS) entry which is preliminary data.</text>
</comment>
<gene>
    <name evidence="1" type="ORF">IAC58_03185</name>
</gene>
<accession>A0A9D9DHZ1</accession>
<reference evidence="1" key="1">
    <citation type="submission" date="2020-10" db="EMBL/GenBank/DDBJ databases">
        <authorList>
            <person name="Gilroy R."/>
        </authorList>
    </citation>
    <scope>NUCLEOTIDE SEQUENCE</scope>
    <source>
        <strain evidence="1">11159</strain>
    </source>
</reference>
<organism evidence="1 2">
    <name type="scientific">Candidatus Onthovivens merdipullorum</name>
    <dbReference type="NCBI Taxonomy" id="2840889"/>
    <lineage>
        <taxon>Bacteria</taxon>
        <taxon>Bacillati</taxon>
        <taxon>Bacillota</taxon>
        <taxon>Bacilli</taxon>
        <taxon>Bacillales</taxon>
        <taxon>Candidatus Onthovivens</taxon>
    </lineage>
</organism>
<dbReference type="AlphaFoldDB" id="A0A9D9DHZ1"/>
<proteinExistence type="predicted"/>
<dbReference type="EMBL" id="JADIMY010000067">
    <property type="protein sequence ID" value="MBO8427541.1"/>
    <property type="molecule type" value="Genomic_DNA"/>
</dbReference>
<name>A0A9D9DHZ1_9BACL</name>
<dbReference type="Proteomes" id="UP000823613">
    <property type="component" value="Unassembled WGS sequence"/>
</dbReference>
<reference evidence="1" key="2">
    <citation type="journal article" date="2021" name="PeerJ">
        <title>Extensive microbial diversity within the chicken gut microbiome revealed by metagenomics and culture.</title>
        <authorList>
            <person name="Gilroy R."/>
            <person name="Ravi A."/>
            <person name="Getino M."/>
            <person name="Pursley I."/>
            <person name="Horton D.L."/>
            <person name="Alikhan N.F."/>
            <person name="Baker D."/>
            <person name="Gharbi K."/>
            <person name="Hall N."/>
            <person name="Watson M."/>
            <person name="Adriaenssens E.M."/>
            <person name="Foster-Nyarko E."/>
            <person name="Jarju S."/>
            <person name="Secka A."/>
            <person name="Antonio M."/>
            <person name="Oren A."/>
            <person name="Chaudhuri R.R."/>
            <person name="La Ragione R."/>
            <person name="Hildebrand F."/>
            <person name="Pallen M.J."/>
        </authorList>
    </citation>
    <scope>NUCLEOTIDE SEQUENCE</scope>
    <source>
        <strain evidence="1">11159</strain>
    </source>
</reference>
<protein>
    <submittedName>
        <fullName evidence="1">Uncharacterized protein</fullName>
    </submittedName>
</protein>
<sequence>MVTKELIKKLDNLLFESKDNQKQCLIIIDEINRRPQFINFIKTFIGKDGFIPFEHGYKPKRYYGKYNSIGYDFKKVYGVGYDFIAMPKQRIPIENLTNEQLRILCKILYEYSFYCRYEA</sequence>